<feature type="compositionally biased region" description="Low complexity" evidence="1">
    <location>
        <begin position="71"/>
        <end position="100"/>
    </location>
</feature>
<evidence type="ECO:0000313" key="3">
    <source>
        <dbReference type="Proteomes" id="UP001159427"/>
    </source>
</evidence>
<gene>
    <name evidence="2" type="ORF">PEVE_00000558</name>
</gene>
<dbReference type="EMBL" id="CALNXI010001020">
    <property type="protein sequence ID" value="CAH3151793.1"/>
    <property type="molecule type" value="Genomic_DNA"/>
</dbReference>
<sequence length="187" mass="20171">MTTIVTGEVHGYQYSTTVKDCSISSTCDSNLICNQVNSSISQSNGTMFSCSVNCCDSDLCNGGGPTEYPTGGPLPTRYPTGGPLPTGYPTRGPLPTGYPTSGPEPSGFPTAGPPGPDPQSRLKYYIHALEALLRQMEYIVDNELGAHPSISAKKRTGRNKKRSLAQMKMKTLRIIKENVEKMFSNKE</sequence>
<evidence type="ECO:0000256" key="1">
    <source>
        <dbReference type="SAM" id="MobiDB-lite"/>
    </source>
</evidence>
<protein>
    <submittedName>
        <fullName evidence="2">Uncharacterized protein</fullName>
    </submittedName>
</protein>
<keyword evidence="3" id="KW-1185">Reference proteome</keyword>
<organism evidence="2 3">
    <name type="scientific">Porites evermanni</name>
    <dbReference type="NCBI Taxonomy" id="104178"/>
    <lineage>
        <taxon>Eukaryota</taxon>
        <taxon>Metazoa</taxon>
        <taxon>Cnidaria</taxon>
        <taxon>Anthozoa</taxon>
        <taxon>Hexacorallia</taxon>
        <taxon>Scleractinia</taxon>
        <taxon>Fungiina</taxon>
        <taxon>Poritidae</taxon>
        <taxon>Porites</taxon>
    </lineage>
</organism>
<comment type="caution">
    <text evidence="2">The sequence shown here is derived from an EMBL/GenBank/DDBJ whole genome shotgun (WGS) entry which is preliminary data.</text>
</comment>
<reference evidence="2 3" key="1">
    <citation type="submission" date="2022-05" db="EMBL/GenBank/DDBJ databases">
        <authorList>
            <consortium name="Genoscope - CEA"/>
            <person name="William W."/>
        </authorList>
    </citation>
    <scope>NUCLEOTIDE SEQUENCE [LARGE SCALE GENOMIC DNA]</scope>
</reference>
<evidence type="ECO:0000313" key="2">
    <source>
        <dbReference type="EMBL" id="CAH3151793.1"/>
    </source>
</evidence>
<name>A0ABN8PYZ3_9CNID</name>
<dbReference type="Proteomes" id="UP001159427">
    <property type="component" value="Unassembled WGS sequence"/>
</dbReference>
<proteinExistence type="predicted"/>
<accession>A0ABN8PYZ3</accession>
<feature type="region of interest" description="Disordered" evidence="1">
    <location>
        <begin position="71"/>
        <end position="119"/>
    </location>
</feature>